<feature type="domain" description="CCHC-type" evidence="6">
    <location>
        <begin position="1026"/>
        <end position="1041"/>
    </location>
</feature>
<comment type="caution">
    <text evidence="8">The sequence shown here is derived from an EMBL/GenBank/DDBJ whole genome shotgun (WGS) entry which is preliminary data.</text>
</comment>
<feature type="region of interest" description="Disordered" evidence="5">
    <location>
        <begin position="730"/>
        <end position="778"/>
    </location>
</feature>
<keyword evidence="1" id="KW-0645">Protease</keyword>
<dbReference type="CDD" id="cd01647">
    <property type="entry name" value="RT_LTR"/>
    <property type="match status" value="1"/>
</dbReference>
<feature type="compositionally biased region" description="Low complexity" evidence="5">
    <location>
        <begin position="678"/>
        <end position="706"/>
    </location>
</feature>
<feature type="compositionally biased region" description="Basic and acidic residues" evidence="5">
    <location>
        <begin position="592"/>
        <end position="602"/>
    </location>
</feature>
<dbReference type="GO" id="GO:0003677">
    <property type="term" value="F:DNA binding"/>
    <property type="evidence" value="ECO:0007669"/>
    <property type="project" value="UniProtKB-KW"/>
</dbReference>
<dbReference type="SUPFAM" id="SSF56672">
    <property type="entry name" value="DNA/RNA polymerases"/>
    <property type="match status" value="1"/>
</dbReference>
<feature type="compositionally biased region" description="Polar residues" evidence="5">
    <location>
        <begin position="730"/>
        <end position="748"/>
    </location>
</feature>
<dbReference type="InterPro" id="IPR041577">
    <property type="entry name" value="RT_RNaseH_2"/>
</dbReference>
<feature type="region of interest" description="Disordered" evidence="5">
    <location>
        <begin position="1"/>
        <end position="29"/>
    </location>
</feature>
<dbReference type="Proteomes" id="UP001168877">
    <property type="component" value="Unassembled WGS sequence"/>
</dbReference>
<dbReference type="InterPro" id="IPR053098">
    <property type="entry name" value="Petuviruses_polyprotein"/>
</dbReference>
<reference evidence="8" key="2">
    <citation type="submission" date="2023-06" db="EMBL/GenBank/DDBJ databases">
        <authorList>
            <person name="Swenson N.G."/>
            <person name="Wegrzyn J.L."/>
            <person name="Mcevoy S.L."/>
        </authorList>
    </citation>
    <scope>NUCLEOTIDE SEQUENCE</scope>
    <source>
        <strain evidence="8">NS2018</strain>
        <tissue evidence="8">Leaf</tissue>
    </source>
</reference>
<gene>
    <name evidence="8" type="ORF">LWI29_025328</name>
</gene>
<dbReference type="InterPro" id="IPR001878">
    <property type="entry name" value="Znf_CCHC"/>
</dbReference>
<keyword evidence="3" id="KW-0238">DNA-binding</keyword>
<dbReference type="Pfam" id="PF00078">
    <property type="entry name" value="RVT_1"/>
    <property type="match status" value="1"/>
</dbReference>
<feature type="region of interest" description="Disordered" evidence="5">
    <location>
        <begin position="590"/>
        <end position="633"/>
    </location>
</feature>
<accession>A0AA39S8W7</accession>
<dbReference type="PROSITE" id="PS50878">
    <property type="entry name" value="RT_POL"/>
    <property type="match status" value="1"/>
</dbReference>
<evidence type="ECO:0000313" key="9">
    <source>
        <dbReference type="Proteomes" id="UP001168877"/>
    </source>
</evidence>
<dbReference type="PROSITE" id="PS50158">
    <property type="entry name" value="ZF_CCHC"/>
    <property type="match status" value="1"/>
</dbReference>
<dbReference type="EMBL" id="JAUESC010000382">
    <property type="protein sequence ID" value="KAK0587584.1"/>
    <property type="molecule type" value="Genomic_DNA"/>
</dbReference>
<feature type="domain" description="Reverse transcriptase" evidence="7">
    <location>
        <begin position="1319"/>
        <end position="1501"/>
    </location>
</feature>
<dbReference type="SUPFAM" id="SSF57756">
    <property type="entry name" value="Retrovirus zinc finger-like domains"/>
    <property type="match status" value="1"/>
</dbReference>
<dbReference type="Pfam" id="PF01107">
    <property type="entry name" value="MP"/>
    <property type="match status" value="1"/>
</dbReference>
<evidence type="ECO:0008006" key="10">
    <source>
        <dbReference type="Google" id="ProtNLM"/>
    </source>
</evidence>
<dbReference type="Gene3D" id="3.30.70.270">
    <property type="match status" value="2"/>
</dbReference>
<dbReference type="InterPro" id="IPR043502">
    <property type="entry name" value="DNA/RNA_pol_sf"/>
</dbReference>
<keyword evidence="4" id="KW-0479">Metal-binding</keyword>
<evidence type="ECO:0000256" key="3">
    <source>
        <dbReference type="ARBA" id="ARBA00023125"/>
    </source>
</evidence>
<proteinExistence type="predicted"/>
<feature type="region of interest" description="Disordered" evidence="5">
    <location>
        <begin position="646"/>
        <end position="718"/>
    </location>
</feature>
<organism evidence="8 9">
    <name type="scientific">Acer saccharum</name>
    <name type="common">Sugar maple</name>
    <dbReference type="NCBI Taxonomy" id="4024"/>
    <lineage>
        <taxon>Eukaryota</taxon>
        <taxon>Viridiplantae</taxon>
        <taxon>Streptophyta</taxon>
        <taxon>Embryophyta</taxon>
        <taxon>Tracheophyta</taxon>
        <taxon>Spermatophyta</taxon>
        <taxon>Magnoliopsida</taxon>
        <taxon>eudicotyledons</taxon>
        <taxon>Gunneridae</taxon>
        <taxon>Pentapetalae</taxon>
        <taxon>rosids</taxon>
        <taxon>malvids</taxon>
        <taxon>Sapindales</taxon>
        <taxon>Sapindaceae</taxon>
        <taxon>Hippocastanoideae</taxon>
        <taxon>Acereae</taxon>
        <taxon>Acer</taxon>
    </lineage>
</organism>
<evidence type="ECO:0000259" key="6">
    <source>
        <dbReference type="PROSITE" id="PS50158"/>
    </source>
</evidence>
<evidence type="ECO:0000259" key="7">
    <source>
        <dbReference type="PROSITE" id="PS50878"/>
    </source>
</evidence>
<evidence type="ECO:0000256" key="1">
    <source>
        <dbReference type="ARBA" id="ARBA00022670"/>
    </source>
</evidence>
<dbReference type="SMART" id="SM00343">
    <property type="entry name" value="ZnF_C2HC"/>
    <property type="match status" value="1"/>
</dbReference>
<feature type="compositionally biased region" description="Polar residues" evidence="5">
    <location>
        <begin position="707"/>
        <end position="716"/>
    </location>
</feature>
<dbReference type="Pfam" id="PF17919">
    <property type="entry name" value="RT_RNaseH_2"/>
    <property type="match status" value="1"/>
</dbReference>
<keyword evidence="2" id="KW-0378">Hydrolase</keyword>
<dbReference type="PANTHER" id="PTHR48435:SF1">
    <property type="entry name" value="POLYPROTEIN"/>
    <property type="match status" value="1"/>
</dbReference>
<sequence>MANTTTTPSTASLGPTRLSSTVSLPPPTIQRTQSNRIQDLVEYTHIPASAQINETTLPLLNPYNIFKRSKSLATRLTRLVHTRPLPIKEYVQSTGLDKCLIPSSSNEQYVTLTIDQDMIDQWIKDGYSYLHIGAVRIILTLHGRKGLPVTARLALLNTIYTQYEHAVIGTCLSTLHDGSISLTYYPNFNIPLRDQNLHKCLKIQVQILGAPMQANSYMATVHHQLAYRLQDHALDLPLPGHNGDTIFIKAEREDEIPTILQIPKQLPREVLTEIMPLEWLTNYEKVFQDEAPVVATDTIYVPQPDGTIKTIYKPLTGSKAPSSSDTPPIFQALMIQPVITEDDIPIHSFEADGSPIYTDKIHGHFIWDVDPDMCDADCICRRCLKDTSPRSCKSWPKPHKPGRPDNPWIGLHPIKKKPLPIYDRALQILRSEGLLPPQLDHAAPVLPPPVPCYMTSDYDCDFPPLEPSSNQEKTRFSKPFVQSTEVQPDGSFKQPSQAEQVLNWQSHNARAQNRVLNSIDQKIDRVTRHVSQHDHHLQSLDATFRDLASDLQSRIAKLHSDLHRYISHGYSGPDFDTKEREIQQFKAQLEQLTRDHSREHSSKPKPYSHQSLFFPVSPTHSPPSKPNEFSGHFKSTGELFRKYPVLSSPPAKQKKRSPSKQKDKHAASSSYNPVLLASKVSYSSSESDSTSEDVSSQSSQTSCQSSWLNTPNSSPHDQADLTQVYMASRTDPQPSTQTYESPDETTSTAPAPAPFVEEPPDHVPGRPAKPTNGPWFTLDDTSPGSWRTRVSEMSAWLDLQLAKSEQNLESILREFVSRFTGSLRDWYQALGEYRQLQFVRVPLASQAMGYIFREFLGDPDHIYKQARQEFFDMRCCSLKRQDIMFHYKRMSRRYHTLGGINDHSLKQVYVNSLPDDLQDEIQRKIDTSGRSLNDTSLGELHMYALSALDKLCATQRFFSKMLTEGKNLQSQCRQPSLQIKCKSSSCTCKTKKKNHFKHFKNKKGSSKRFKFFRKKTKRDWNKSQHCYICGKPGHYAKKCPNKKAKSARLVQQLRDIADEVPSDADIESIFSEQDQTDPSTTFVLQADISDSESSGSSDYSSVPEAYQAIPLVPQFGPHAPVRIQPDKYSKPVDVIAYLDTGSHNTMMNPTILPPEYWKSQEHHFIAADGKVFATHLISRKKIGIQFFPSFTLWVHVLGTPLPDKDILIGWDVFRQCKSLRILPSGIRYKKNFKAFSEIPKIFKLSAIQAPFEQIQQKLLLLCADNHASFSHPSPLWKNPDFFIKLPFKLNEDSNPTKATHSGMSPSDLKLATEECNELLRQGLIEHTSSPWACQAFYVEKRSELIRGKKRLVVDYKPLNLFLRDDKFPVPRPNVLFSQLPGATVFSKFDLKGAFWQIGIHPDEIYKTAFCLPNAQYQWTVLPFGLKTAPSLFQKAVTRIFHPLLHSALIYIDDILLFSPDKTSHILLLQQFHDIVNKYGIMLSEKKSIVGKSEIEFLGMHIANGQYRPGPHLAVRLLDFPDSDLSVHQIQQFLGIVNYVRDFIPHVSHYTSVLSTLLKKRPPPWGSSHTEAIAKLKEISQSPPALTIPSSGQLILQTDASDIFWGSVLIEDQVGQRSYCGHASGKFKDSQQHYHTIYKEILAVKNGIQKLDFHLRIRNFIVEMDNSSFPKVLDFRNKIPPNPLLLRLKDWFARYDFTVRHVKGHHNIIADMLSRPPLTKPPLTHLITPTGHYPLIYMASPTGPSSSHAGPSSSSPVIQDYSFPPELLATLPPDQQPSLDQIQSFAKAQLPVYLASINSQDCRHTVTNLSRPFLDPFIMPPFYYFSPQLLWFLWCLSILHHHAIVFPLQALYGHLHDPSQQNSLLRVFLQWFTSLTNWKNELTKLMGQYNIWKLDYESAASVCCIWIFHRPYRYNPHKRLLWTANTSYEWHTTYDYPKMYPTILQVGLLNFLCDVNYVSTDEIYILPHVPRDPDQSWNPFLNSYMIDSQEPFDSAWPCFICGAQDSDDEDHVNCNLSTSP</sequence>
<keyword evidence="4" id="KW-0862">Zinc</keyword>
<dbReference type="CDD" id="cd09274">
    <property type="entry name" value="RNase_HI_RT_Ty3"/>
    <property type="match status" value="1"/>
</dbReference>
<keyword evidence="2" id="KW-0064">Aspartyl protease</keyword>
<name>A0AA39S8W7_ACESA</name>
<dbReference type="GO" id="GO:0004190">
    <property type="term" value="F:aspartic-type endopeptidase activity"/>
    <property type="evidence" value="ECO:0007669"/>
    <property type="project" value="UniProtKB-KW"/>
</dbReference>
<dbReference type="GO" id="GO:0008270">
    <property type="term" value="F:zinc ion binding"/>
    <property type="evidence" value="ECO:0007669"/>
    <property type="project" value="UniProtKB-KW"/>
</dbReference>
<dbReference type="InterPro" id="IPR043128">
    <property type="entry name" value="Rev_trsase/Diguanyl_cyclase"/>
</dbReference>
<evidence type="ECO:0000256" key="4">
    <source>
        <dbReference type="PROSITE-ProRule" id="PRU00047"/>
    </source>
</evidence>
<reference evidence="8" key="1">
    <citation type="journal article" date="2022" name="Plant J.">
        <title>Strategies of tolerance reflected in two North American maple genomes.</title>
        <authorList>
            <person name="McEvoy S.L."/>
            <person name="Sezen U.U."/>
            <person name="Trouern-Trend A."/>
            <person name="McMahon S.M."/>
            <person name="Schaberg P.G."/>
            <person name="Yang J."/>
            <person name="Wegrzyn J.L."/>
            <person name="Swenson N.G."/>
        </authorList>
    </citation>
    <scope>NUCLEOTIDE SEQUENCE</scope>
    <source>
        <strain evidence="8">NS2018</strain>
    </source>
</reference>
<keyword evidence="4" id="KW-0863">Zinc-finger</keyword>
<dbReference type="Gene3D" id="3.10.10.10">
    <property type="entry name" value="HIV Type 1 Reverse Transcriptase, subunit A, domain 1"/>
    <property type="match status" value="1"/>
</dbReference>
<dbReference type="InterPro" id="IPR036875">
    <property type="entry name" value="Znf_CCHC_sf"/>
</dbReference>
<dbReference type="Gene3D" id="4.10.60.10">
    <property type="entry name" value="Zinc finger, CCHC-type"/>
    <property type="match status" value="1"/>
</dbReference>
<dbReference type="InterPro" id="IPR028919">
    <property type="entry name" value="Viral_movement"/>
</dbReference>
<dbReference type="GO" id="GO:0006508">
    <property type="term" value="P:proteolysis"/>
    <property type="evidence" value="ECO:0007669"/>
    <property type="project" value="UniProtKB-KW"/>
</dbReference>
<dbReference type="InterPro" id="IPR000477">
    <property type="entry name" value="RT_dom"/>
</dbReference>
<dbReference type="Pfam" id="PF00098">
    <property type="entry name" value="zf-CCHC"/>
    <property type="match status" value="1"/>
</dbReference>
<evidence type="ECO:0000256" key="2">
    <source>
        <dbReference type="ARBA" id="ARBA00022750"/>
    </source>
</evidence>
<keyword evidence="9" id="KW-1185">Reference proteome</keyword>
<evidence type="ECO:0000256" key="5">
    <source>
        <dbReference type="SAM" id="MobiDB-lite"/>
    </source>
</evidence>
<dbReference type="PANTHER" id="PTHR48435">
    <property type="entry name" value="POLYPROTEIN"/>
    <property type="match status" value="1"/>
</dbReference>
<evidence type="ECO:0000313" key="8">
    <source>
        <dbReference type="EMBL" id="KAK0587584.1"/>
    </source>
</evidence>
<protein>
    <recommendedName>
        <fullName evidence="10">Polyprotein</fullName>
    </recommendedName>
</protein>